<dbReference type="OrthoDB" id="2679623at2"/>
<comment type="caution">
    <text evidence="2">The sequence shown here is derived from an EMBL/GenBank/DDBJ whole genome shotgun (WGS) entry which is preliminary data.</text>
</comment>
<dbReference type="InterPro" id="IPR001387">
    <property type="entry name" value="Cro/C1-type_HTH"/>
</dbReference>
<evidence type="ECO:0000313" key="2">
    <source>
        <dbReference type="EMBL" id="MBB3040079.1"/>
    </source>
</evidence>
<accession>A0A839RUQ6</accession>
<dbReference type="AlphaFoldDB" id="A0A839RUQ6"/>
<dbReference type="RefSeq" id="WP_064442236.1">
    <property type="nucleotide sequence ID" value="NZ_BDDI01000021.1"/>
</dbReference>
<protein>
    <submittedName>
        <fullName evidence="2">Transcriptional regulator with XRE-family HTH domain</fullName>
    </submittedName>
</protein>
<proteinExistence type="predicted"/>
<organism evidence="2 3">
    <name type="scientific">Hoyosella altamirensis</name>
    <dbReference type="NCBI Taxonomy" id="616997"/>
    <lineage>
        <taxon>Bacteria</taxon>
        <taxon>Bacillati</taxon>
        <taxon>Actinomycetota</taxon>
        <taxon>Actinomycetes</taxon>
        <taxon>Mycobacteriales</taxon>
        <taxon>Hoyosellaceae</taxon>
        <taxon>Hoyosella</taxon>
    </lineage>
</organism>
<dbReference type="Proteomes" id="UP000567922">
    <property type="component" value="Unassembled WGS sequence"/>
</dbReference>
<evidence type="ECO:0000313" key="3">
    <source>
        <dbReference type="Proteomes" id="UP000567922"/>
    </source>
</evidence>
<dbReference type="GO" id="GO:0003677">
    <property type="term" value="F:DNA binding"/>
    <property type="evidence" value="ECO:0007669"/>
    <property type="project" value="InterPro"/>
</dbReference>
<reference evidence="2 3" key="1">
    <citation type="submission" date="2020-08" db="EMBL/GenBank/DDBJ databases">
        <title>Sequencing the genomes of 1000 actinobacteria strains.</title>
        <authorList>
            <person name="Klenk H.-P."/>
        </authorList>
    </citation>
    <scope>NUCLEOTIDE SEQUENCE [LARGE SCALE GENOMIC DNA]</scope>
    <source>
        <strain evidence="2 3">DSM 45258</strain>
    </source>
</reference>
<name>A0A839RUQ6_9ACTN</name>
<dbReference type="PROSITE" id="PS50943">
    <property type="entry name" value="HTH_CROC1"/>
    <property type="match status" value="1"/>
</dbReference>
<evidence type="ECO:0000259" key="1">
    <source>
        <dbReference type="PROSITE" id="PS50943"/>
    </source>
</evidence>
<dbReference type="InterPro" id="IPR010982">
    <property type="entry name" value="Lambda_DNA-bd_dom_sf"/>
</dbReference>
<gene>
    <name evidence="2" type="ORF">FHU29_004574</name>
</gene>
<keyword evidence="3" id="KW-1185">Reference proteome</keyword>
<feature type="domain" description="HTH cro/C1-type" evidence="1">
    <location>
        <begin position="43"/>
        <end position="75"/>
    </location>
</feature>
<sequence length="142" mass="16191">MGTDFADRLRYLIDNVHPPGRGPYSQAEIVRMVRAHGGTIGEANLSQLLSRKRQHPGFETVKHLCDVFEVPLDFFGPEEEFERIKTHLSRLAADEHSSAEDPINARTNDDTDEIAAAAKELSDEDRSIILDLVRRLRTRRRK</sequence>
<dbReference type="Gene3D" id="1.10.260.40">
    <property type="entry name" value="lambda repressor-like DNA-binding domains"/>
    <property type="match status" value="1"/>
</dbReference>
<dbReference type="EMBL" id="JACHWS010000006">
    <property type="protein sequence ID" value="MBB3040079.1"/>
    <property type="molecule type" value="Genomic_DNA"/>
</dbReference>